<organism evidence="1 2">
    <name type="scientific">Beggiatoa alba B18LD</name>
    <dbReference type="NCBI Taxonomy" id="395493"/>
    <lineage>
        <taxon>Bacteria</taxon>
        <taxon>Pseudomonadati</taxon>
        <taxon>Pseudomonadota</taxon>
        <taxon>Gammaproteobacteria</taxon>
        <taxon>Thiotrichales</taxon>
        <taxon>Thiotrichaceae</taxon>
        <taxon>Beggiatoa</taxon>
    </lineage>
</organism>
<name>I3CDM8_9GAMM</name>
<dbReference type="EMBL" id="JH600070">
    <property type="protein sequence ID" value="EIJ41721.1"/>
    <property type="molecule type" value="Genomic_DNA"/>
</dbReference>
<protein>
    <recommendedName>
        <fullName evidence="3">DUF1737 domain-containing protein</fullName>
    </recommendedName>
</protein>
<dbReference type="HOGENOM" id="CLU_2697133_0_0_6"/>
<dbReference type="Proteomes" id="UP000005744">
    <property type="component" value="Unassembled WGS sequence"/>
</dbReference>
<accession>I3CDM8</accession>
<dbReference type="STRING" id="395493.BegalDRAFT_0810"/>
<dbReference type="OrthoDB" id="9809803at2"/>
<evidence type="ECO:0000313" key="1">
    <source>
        <dbReference type="EMBL" id="EIJ41721.1"/>
    </source>
</evidence>
<proteinExistence type="predicted"/>
<dbReference type="RefSeq" id="WP_002683919.1">
    <property type="nucleotide sequence ID" value="NZ_JH600070.1"/>
</dbReference>
<keyword evidence="2" id="KW-1185">Reference proteome</keyword>
<evidence type="ECO:0008006" key="3">
    <source>
        <dbReference type="Google" id="ProtNLM"/>
    </source>
</evidence>
<reference evidence="1 2" key="1">
    <citation type="submission" date="2011-11" db="EMBL/GenBank/DDBJ databases">
        <title>Improved High-Quality Draft sequence of Beggiatoa alba B18lD.</title>
        <authorList>
            <consortium name="US DOE Joint Genome Institute"/>
            <person name="Lucas S."/>
            <person name="Han J."/>
            <person name="Lapidus A."/>
            <person name="Cheng J.-F."/>
            <person name="Goodwin L."/>
            <person name="Pitluck S."/>
            <person name="Peters L."/>
            <person name="Mikhailova N."/>
            <person name="Held B."/>
            <person name="Detter J.C."/>
            <person name="Han C."/>
            <person name="Tapia R."/>
            <person name="Land M."/>
            <person name="Hauser L."/>
            <person name="Kyrpides N."/>
            <person name="Ivanova N."/>
            <person name="Pagani I."/>
            <person name="Samuel K."/>
            <person name="Teske A."/>
            <person name="Mueller J."/>
            <person name="Woyke T."/>
        </authorList>
    </citation>
    <scope>NUCLEOTIDE SEQUENCE [LARGE SCALE GENOMIC DNA]</scope>
    <source>
        <strain evidence="1 2">B18LD</strain>
    </source>
</reference>
<dbReference type="AlphaFoldDB" id="I3CDM8"/>
<gene>
    <name evidence="1" type="ORF">BegalDRAFT_0810</name>
</gene>
<sequence>MAEKTPKQRYIVVMDSSSVGVTKSVNLMVNQINQKITEGYIPHGNLVAIADDEGNPSFFQPMILRAPTPPASK</sequence>
<evidence type="ECO:0000313" key="2">
    <source>
        <dbReference type="Proteomes" id="UP000005744"/>
    </source>
</evidence>